<dbReference type="EMBL" id="CAJVQB010038382">
    <property type="protein sequence ID" value="CAG8826172.1"/>
    <property type="molecule type" value="Genomic_DNA"/>
</dbReference>
<dbReference type="Proteomes" id="UP000789901">
    <property type="component" value="Unassembled WGS sequence"/>
</dbReference>
<keyword evidence="2" id="KW-1185">Reference proteome</keyword>
<comment type="caution">
    <text evidence="1">The sequence shown here is derived from an EMBL/GenBank/DDBJ whole genome shotgun (WGS) entry which is preliminary data.</text>
</comment>
<name>A0ABN7WBP6_GIGMA</name>
<protein>
    <submittedName>
        <fullName evidence="1">8383_t:CDS:1</fullName>
    </submittedName>
</protein>
<proteinExistence type="predicted"/>
<accession>A0ABN7WBP6</accession>
<evidence type="ECO:0000313" key="1">
    <source>
        <dbReference type="EMBL" id="CAG8826172.1"/>
    </source>
</evidence>
<evidence type="ECO:0000313" key="2">
    <source>
        <dbReference type="Proteomes" id="UP000789901"/>
    </source>
</evidence>
<sequence length="54" mass="6098">MYFSSFIESTNSSVAQALQKSIKYILNQDREVLAAHMQNANQASGEFIYQETPP</sequence>
<feature type="non-terminal residue" evidence="1">
    <location>
        <position position="54"/>
    </location>
</feature>
<gene>
    <name evidence="1" type="ORF">GMARGA_LOCUS29048</name>
</gene>
<organism evidence="1 2">
    <name type="scientific">Gigaspora margarita</name>
    <dbReference type="NCBI Taxonomy" id="4874"/>
    <lineage>
        <taxon>Eukaryota</taxon>
        <taxon>Fungi</taxon>
        <taxon>Fungi incertae sedis</taxon>
        <taxon>Mucoromycota</taxon>
        <taxon>Glomeromycotina</taxon>
        <taxon>Glomeromycetes</taxon>
        <taxon>Diversisporales</taxon>
        <taxon>Gigasporaceae</taxon>
        <taxon>Gigaspora</taxon>
    </lineage>
</organism>
<reference evidence="1 2" key="1">
    <citation type="submission" date="2021-06" db="EMBL/GenBank/DDBJ databases">
        <authorList>
            <person name="Kallberg Y."/>
            <person name="Tangrot J."/>
            <person name="Rosling A."/>
        </authorList>
    </citation>
    <scope>NUCLEOTIDE SEQUENCE [LARGE SCALE GENOMIC DNA]</scope>
    <source>
        <strain evidence="1 2">120-4 pot B 10/14</strain>
    </source>
</reference>